<protein>
    <submittedName>
        <fullName evidence="3">Rhodanese-like domain-containing protein</fullName>
    </submittedName>
</protein>
<dbReference type="PANTHER" id="PTHR43031">
    <property type="entry name" value="FAD-DEPENDENT OXIDOREDUCTASE"/>
    <property type="match status" value="1"/>
</dbReference>
<evidence type="ECO:0000259" key="1">
    <source>
        <dbReference type="PROSITE" id="PS50206"/>
    </source>
</evidence>
<comment type="caution">
    <text evidence="3">The sequence shown here is derived from an EMBL/GenBank/DDBJ whole genome shotgun (WGS) entry which is preliminary data.</text>
</comment>
<dbReference type="PROSITE" id="PS50206">
    <property type="entry name" value="RHODANESE_3"/>
    <property type="match status" value="1"/>
</dbReference>
<sequence length="132" mass="14716">MRKLMTIIAALAGLVVGGCSIKSVKTTGYRNVTTDVFESQTKLDNVQILDVRTKREYDEGHLADAEQIDVLDDDFMTTARNVLDKSKTIAVYCRSGKRSTDAARKLSAEGYKVINMKGGIMKWQKEKKPVVK</sequence>
<dbReference type="PANTHER" id="PTHR43031:SF1">
    <property type="entry name" value="PYRIDINE NUCLEOTIDE-DISULPHIDE OXIDOREDUCTASE"/>
    <property type="match status" value="1"/>
</dbReference>
<accession>A0AAW7JRF1</accession>
<dbReference type="Proteomes" id="UP001168478">
    <property type="component" value="Unassembled WGS sequence"/>
</dbReference>
<dbReference type="Proteomes" id="UP001167831">
    <property type="component" value="Unassembled WGS sequence"/>
</dbReference>
<keyword evidence="4" id="KW-1185">Reference proteome</keyword>
<feature type="domain" description="Rhodanese" evidence="1">
    <location>
        <begin position="42"/>
        <end position="132"/>
    </location>
</feature>
<evidence type="ECO:0000313" key="2">
    <source>
        <dbReference type="EMBL" id="MDN0022787.1"/>
    </source>
</evidence>
<dbReference type="AlphaFoldDB" id="A0AAW7JRF1"/>
<dbReference type="RefSeq" id="WP_021993219.1">
    <property type="nucleotide sequence ID" value="NZ_CAUWBX010000025.1"/>
</dbReference>
<dbReference type="PROSITE" id="PS51257">
    <property type="entry name" value="PROKAR_LIPOPROTEIN"/>
    <property type="match status" value="1"/>
</dbReference>
<dbReference type="CDD" id="cd00158">
    <property type="entry name" value="RHOD"/>
    <property type="match status" value="1"/>
</dbReference>
<reference evidence="3" key="2">
    <citation type="submission" date="2023-08" db="EMBL/GenBank/DDBJ databases">
        <title>Identification and characterization of horizontal gene transfer across gut microbiota members of farm animals based on homology search.</title>
        <authorList>
            <person name="Schwarzerova J."/>
            <person name="Nykrynova M."/>
            <person name="Jureckova K."/>
            <person name="Cejkova D."/>
            <person name="Rychlik I."/>
        </authorList>
    </citation>
    <scope>NUCLEOTIDE SEQUENCE</scope>
    <source>
        <strain evidence="3">ET15</strain>
        <strain evidence="2">ET37</strain>
    </source>
</reference>
<organism evidence="3 5">
    <name type="scientific">Leyella lascolaii</name>
    <dbReference type="NCBI Taxonomy" id="1776379"/>
    <lineage>
        <taxon>Bacteria</taxon>
        <taxon>Pseudomonadati</taxon>
        <taxon>Bacteroidota</taxon>
        <taxon>Bacteroidia</taxon>
        <taxon>Bacteroidales</taxon>
        <taxon>Prevotellaceae</taxon>
        <taxon>Leyella</taxon>
    </lineage>
</organism>
<dbReference type="Gene3D" id="3.40.250.10">
    <property type="entry name" value="Rhodanese-like domain"/>
    <property type="match status" value="1"/>
</dbReference>
<reference evidence="3" key="1">
    <citation type="submission" date="2023-06" db="EMBL/GenBank/DDBJ databases">
        <authorList>
            <person name="Zeman M."/>
            <person name="Kubasova T."/>
            <person name="Jahodarova E."/>
            <person name="Nykrynova M."/>
            <person name="Rychlik I."/>
        </authorList>
    </citation>
    <scope>NUCLEOTIDE SEQUENCE</scope>
    <source>
        <strain evidence="3">ET15</strain>
        <strain evidence="2">ET37</strain>
    </source>
</reference>
<name>A0AAW7JRF1_9BACT</name>
<dbReference type="InterPro" id="IPR050229">
    <property type="entry name" value="GlpE_sulfurtransferase"/>
</dbReference>
<dbReference type="EMBL" id="JAUEIE010000006">
    <property type="protein sequence ID" value="MDN0022787.1"/>
    <property type="molecule type" value="Genomic_DNA"/>
</dbReference>
<evidence type="ECO:0000313" key="4">
    <source>
        <dbReference type="Proteomes" id="UP001167831"/>
    </source>
</evidence>
<dbReference type="InterPro" id="IPR036873">
    <property type="entry name" value="Rhodanese-like_dom_sf"/>
</dbReference>
<dbReference type="SMART" id="SM00450">
    <property type="entry name" value="RHOD"/>
    <property type="match status" value="1"/>
</dbReference>
<proteinExistence type="predicted"/>
<gene>
    <name evidence="2" type="ORF">QVN81_07125</name>
    <name evidence="3" type="ORF">QVN84_08430</name>
</gene>
<dbReference type="EMBL" id="JAUEIF010000007">
    <property type="protein sequence ID" value="MDN0025540.1"/>
    <property type="molecule type" value="Genomic_DNA"/>
</dbReference>
<dbReference type="Pfam" id="PF00581">
    <property type="entry name" value="Rhodanese"/>
    <property type="match status" value="1"/>
</dbReference>
<evidence type="ECO:0000313" key="3">
    <source>
        <dbReference type="EMBL" id="MDN0025540.1"/>
    </source>
</evidence>
<dbReference type="SUPFAM" id="SSF52821">
    <property type="entry name" value="Rhodanese/Cell cycle control phosphatase"/>
    <property type="match status" value="1"/>
</dbReference>
<evidence type="ECO:0000313" key="5">
    <source>
        <dbReference type="Proteomes" id="UP001168478"/>
    </source>
</evidence>
<dbReference type="InterPro" id="IPR001763">
    <property type="entry name" value="Rhodanese-like_dom"/>
</dbReference>